<protein>
    <submittedName>
        <fullName evidence="1">AAEL010560-PA</fullName>
    </submittedName>
</protein>
<organism evidence="1 2">
    <name type="scientific">Aedes aegypti</name>
    <name type="common">Yellowfever mosquito</name>
    <name type="synonym">Culex aegypti</name>
    <dbReference type="NCBI Taxonomy" id="7159"/>
    <lineage>
        <taxon>Eukaryota</taxon>
        <taxon>Metazoa</taxon>
        <taxon>Ecdysozoa</taxon>
        <taxon>Arthropoda</taxon>
        <taxon>Hexapoda</taxon>
        <taxon>Insecta</taxon>
        <taxon>Pterygota</taxon>
        <taxon>Neoptera</taxon>
        <taxon>Endopterygota</taxon>
        <taxon>Diptera</taxon>
        <taxon>Nematocera</taxon>
        <taxon>Culicoidea</taxon>
        <taxon>Culicidae</taxon>
        <taxon>Culicinae</taxon>
        <taxon>Aedini</taxon>
        <taxon>Aedes</taxon>
        <taxon>Stegomyia</taxon>
    </lineage>
</organism>
<accession>Q16SK3</accession>
<reference evidence="1" key="1">
    <citation type="submission" date="2005-10" db="EMBL/GenBank/DDBJ databases">
        <authorList>
            <person name="Loftus B.J."/>
            <person name="Nene V.M."/>
            <person name="Hannick L.I."/>
            <person name="Bidwell S."/>
            <person name="Haas B."/>
            <person name="Amedeo P."/>
            <person name="Orvis J."/>
            <person name="Wortman J.R."/>
            <person name="White O.R."/>
            <person name="Salzberg S."/>
            <person name="Shumway M."/>
            <person name="Koo H."/>
            <person name="Zhao Y."/>
            <person name="Holmes M."/>
            <person name="Miller J."/>
            <person name="Schatz M."/>
            <person name="Pop M."/>
            <person name="Pai G."/>
            <person name="Utterback T."/>
            <person name="Rogers Y.-H."/>
            <person name="Kravitz S."/>
            <person name="Fraser C.M."/>
        </authorList>
    </citation>
    <scope>NUCLEOTIDE SEQUENCE</scope>
    <source>
        <strain evidence="1">Liverpool</strain>
    </source>
</reference>
<dbReference type="AlphaFoldDB" id="Q16SK3"/>
<reference evidence="1" key="3">
    <citation type="submission" date="2012-09" db="EMBL/GenBank/DDBJ databases">
        <authorList>
            <consortium name="VectorBase"/>
        </authorList>
    </citation>
    <scope>NUCLEOTIDE SEQUENCE</scope>
    <source>
        <strain evidence="1">Liverpool</strain>
    </source>
</reference>
<sequence>MLQRNKHSRLVSPSGGMSKMWGLMLLCWTR</sequence>
<dbReference type="EMBL" id="CH477672">
    <property type="protein sequence ID" value="EAT37458.1"/>
    <property type="molecule type" value="Genomic_DNA"/>
</dbReference>
<gene>
    <name evidence="1" type="ORF">AaeL_AAEL010560</name>
</gene>
<dbReference type="Proteomes" id="UP000682892">
    <property type="component" value="Chromosome 1"/>
</dbReference>
<evidence type="ECO:0000313" key="2">
    <source>
        <dbReference type="Proteomes" id="UP000682892"/>
    </source>
</evidence>
<dbReference type="HOGENOM" id="CLU_3406612_0_0_1"/>
<proteinExistence type="predicted"/>
<evidence type="ECO:0000313" key="1">
    <source>
        <dbReference type="EMBL" id="EAT37458.1"/>
    </source>
</evidence>
<name>Q16SK3_AEDAE</name>
<dbReference type="PaxDb" id="7159-AAEL010560-PA"/>
<reference evidence="1" key="2">
    <citation type="journal article" date="2007" name="Science">
        <title>Genome sequence of Aedes aegypti, a major arbovirus vector.</title>
        <authorList>
            <person name="Nene V."/>
            <person name="Wortman J.R."/>
            <person name="Lawson D."/>
            <person name="Haas B."/>
            <person name="Kodira C."/>
            <person name="Tu Z.J."/>
            <person name="Loftus B."/>
            <person name="Xi Z."/>
            <person name="Megy K."/>
            <person name="Grabherr M."/>
            <person name="Ren Q."/>
            <person name="Zdobnov E.M."/>
            <person name="Lobo N.F."/>
            <person name="Campbell K.S."/>
            <person name="Brown S.E."/>
            <person name="Bonaldo M.F."/>
            <person name="Zhu J."/>
            <person name="Sinkins S.P."/>
            <person name="Hogenkamp D.G."/>
            <person name="Amedeo P."/>
            <person name="Arensburger P."/>
            <person name="Atkinson P.W."/>
            <person name="Bidwell S."/>
            <person name="Biedler J."/>
            <person name="Birney E."/>
            <person name="Bruggner R.V."/>
            <person name="Costas J."/>
            <person name="Coy M.R."/>
            <person name="Crabtree J."/>
            <person name="Crawford M."/>
            <person name="Debruyn B."/>
            <person name="Decaprio D."/>
            <person name="Eiglmeier K."/>
            <person name="Eisenstadt E."/>
            <person name="El-Dorry H."/>
            <person name="Gelbart W.M."/>
            <person name="Gomes S.L."/>
            <person name="Hammond M."/>
            <person name="Hannick L.I."/>
            <person name="Hogan J.R."/>
            <person name="Holmes M.H."/>
            <person name="Jaffe D."/>
            <person name="Johnston J.S."/>
            <person name="Kennedy R.C."/>
            <person name="Koo H."/>
            <person name="Kravitz S."/>
            <person name="Kriventseva E.V."/>
            <person name="Kulp D."/>
            <person name="Labutti K."/>
            <person name="Lee E."/>
            <person name="Li S."/>
            <person name="Lovin D.D."/>
            <person name="Mao C."/>
            <person name="Mauceli E."/>
            <person name="Menck C.F."/>
            <person name="Miller J.R."/>
            <person name="Montgomery P."/>
            <person name="Mori A."/>
            <person name="Nascimento A.L."/>
            <person name="Naveira H.F."/>
            <person name="Nusbaum C."/>
            <person name="O'leary S."/>
            <person name="Orvis J."/>
            <person name="Pertea M."/>
            <person name="Quesneville H."/>
            <person name="Reidenbach K.R."/>
            <person name="Rogers Y.H."/>
            <person name="Roth C.W."/>
            <person name="Schneider J.R."/>
            <person name="Schatz M."/>
            <person name="Shumway M."/>
            <person name="Stanke M."/>
            <person name="Stinson E.O."/>
            <person name="Tubio J.M."/>
            <person name="Vanzee J.P."/>
            <person name="Verjovski-Almeida S."/>
            <person name="Werner D."/>
            <person name="White O."/>
            <person name="Wyder S."/>
            <person name="Zeng Q."/>
            <person name="Zhao Q."/>
            <person name="Zhao Y."/>
            <person name="Hill C.A."/>
            <person name="Raikhel A.S."/>
            <person name="Soares M.B."/>
            <person name="Knudson D.L."/>
            <person name="Lee N.H."/>
            <person name="Galagan J."/>
            <person name="Salzberg S.L."/>
            <person name="Paulsen I.T."/>
            <person name="Dimopoulos G."/>
            <person name="Collins F.H."/>
            <person name="Birren B."/>
            <person name="Fraser-Liggett C.M."/>
            <person name="Severson D.W."/>
        </authorList>
    </citation>
    <scope>NUCLEOTIDE SEQUENCE [LARGE SCALE GENOMIC DNA]</scope>
    <source>
        <strain evidence="1">Liverpool</strain>
    </source>
</reference>